<dbReference type="RefSeq" id="WP_088870899.1">
    <property type="nucleotide sequence ID" value="NZ_CP022110.1"/>
</dbReference>
<dbReference type="InterPro" id="IPR001872">
    <property type="entry name" value="Peptidase_A8"/>
</dbReference>
<keyword evidence="2 9" id="KW-1003">Cell membrane</keyword>
<dbReference type="AlphaFoldDB" id="A0A248JN63"/>
<comment type="subcellular location">
    <subcellularLocation>
        <location evidence="9">Cell membrane</location>
        <topology evidence="9">Multi-pass membrane protein</topology>
    </subcellularLocation>
</comment>
<dbReference type="GO" id="GO:0006508">
    <property type="term" value="P:proteolysis"/>
    <property type="evidence" value="ECO:0007669"/>
    <property type="project" value="UniProtKB-KW"/>
</dbReference>
<accession>A0A248JN63</accession>
<keyword evidence="13" id="KW-1185">Reference proteome</keyword>
<comment type="similarity">
    <text evidence="1 9 11">Belongs to the peptidase A8 family.</text>
</comment>
<keyword evidence="8 9" id="KW-0472">Membrane</keyword>
<feature type="active site" evidence="9">
    <location>
        <position position="143"/>
    </location>
</feature>
<keyword evidence="7 9" id="KW-1133">Transmembrane helix</keyword>
<reference evidence="12 13" key="1">
    <citation type="submission" date="2017-06" db="EMBL/GenBank/DDBJ databases">
        <title>Complete genome sequence of Nitrospirillum amazonense strain CBAmC, an endophytic nitrogen-fixing and plant growth-promoting bacterium, isolated from sugarcane.</title>
        <authorList>
            <person name="Schwab S."/>
            <person name="dos Santos Teixeira K.R."/>
            <person name="Simoes Araujo J.L."/>
            <person name="Soares Vidal M."/>
            <person name="Borges de Freitas H.R."/>
            <person name="Rivello Crivelaro A.L."/>
            <person name="Bueno de Camargo Nunes A."/>
            <person name="dos Santos C.M."/>
            <person name="Palmeira da Silva Rosa D."/>
            <person name="da Silva Padilha D."/>
            <person name="da Silva E."/>
            <person name="Araujo Terra L."/>
            <person name="Soares Mendes V."/>
            <person name="Farinelli L."/>
            <person name="Magalhaes Cruz L."/>
            <person name="Baldani J.I."/>
        </authorList>
    </citation>
    <scope>NUCLEOTIDE SEQUENCE [LARGE SCALE GENOMIC DNA]</scope>
    <source>
        <strain evidence="12 13">CBAmC</strain>
    </source>
</reference>
<keyword evidence="4 9" id="KW-0812">Transmembrane</keyword>
<dbReference type="PRINTS" id="PR00781">
    <property type="entry name" value="LIPOSIGPTASE"/>
</dbReference>
<dbReference type="HAMAP" id="MF_00161">
    <property type="entry name" value="LspA"/>
    <property type="match status" value="1"/>
</dbReference>
<evidence type="ECO:0000256" key="11">
    <source>
        <dbReference type="RuleBase" id="RU004181"/>
    </source>
</evidence>
<feature type="transmembrane region" description="Helical" evidence="9">
    <location>
        <begin position="64"/>
        <end position="90"/>
    </location>
</feature>
<protein>
    <recommendedName>
        <fullName evidence="9">Lipoprotein signal peptidase</fullName>
        <ecNumber evidence="9">3.4.23.36</ecNumber>
    </recommendedName>
    <alternativeName>
        <fullName evidence="9">Prolipoprotein signal peptidase</fullName>
    </alternativeName>
    <alternativeName>
        <fullName evidence="9">Signal peptidase II</fullName>
        <shortName evidence="9">SPase II</shortName>
    </alternativeName>
</protein>
<evidence type="ECO:0000256" key="5">
    <source>
        <dbReference type="ARBA" id="ARBA00022750"/>
    </source>
</evidence>
<evidence type="ECO:0000256" key="2">
    <source>
        <dbReference type="ARBA" id="ARBA00022475"/>
    </source>
</evidence>
<dbReference type="GO" id="GO:0005886">
    <property type="term" value="C:plasma membrane"/>
    <property type="evidence" value="ECO:0007669"/>
    <property type="project" value="UniProtKB-SubCell"/>
</dbReference>
<dbReference type="UniPathway" id="UPA00665"/>
<dbReference type="PANTHER" id="PTHR33695">
    <property type="entry name" value="LIPOPROTEIN SIGNAL PEPTIDASE"/>
    <property type="match status" value="1"/>
</dbReference>
<evidence type="ECO:0000313" key="13">
    <source>
        <dbReference type="Proteomes" id="UP000197153"/>
    </source>
</evidence>
<evidence type="ECO:0000256" key="3">
    <source>
        <dbReference type="ARBA" id="ARBA00022670"/>
    </source>
</evidence>
<proteinExistence type="inferred from homology"/>
<dbReference type="EMBL" id="CP022110">
    <property type="protein sequence ID" value="ASG19966.1"/>
    <property type="molecule type" value="Genomic_DNA"/>
</dbReference>
<comment type="caution">
    <text evidence="9">Lacks conserved residue(s) required for the propagation of feature annotation.</text>
</comment>
<dbReference type="EC" id="3.4.23.36" evidence="9"/>
<dbReference type="PANTHER" id="PTHR33695:SF1">
    <property type="entry name" value="LIPOPROTEIN SIGNAL PEPTIDASE"/>
    <property type="match status" value="1"/>
</dbReference>
<evidence type="ECO:0000256" key="6">
    <source>
        <dbReference type="ARBA" id="ARBA00022801"/>
    </source>
</evidence>
<dbReference type="KEGG" id="nao:Y958_03315"/>
<feature type="transmembrane region" description="Helical" evidence="9">
    <location>
        <begin position="135"/>
        <end position="160"/>
    </location>
</feature>
<keyword evidence="5 9" id="KW-0064">Aspartyl protease</keyword>
<sequence>MSMLTRVLGRFGVPGLLAAAVILAADQASKAAILGRFAEAGDGVTLLPFFNLVLVWNHGVSFGLFNQGGATGTVLLIVLALVITAAMAVWMRRAARLIEAVCAGMVIGGALGNVIDRLRLGAVVDFLDFHIAAWHWPAFNVADSGIVVGMLVLVVDGLFVKPATR</sequence>
<evidence type="ECO:0000256" key="1">
    <source>
        <dbReference type="ARBA" id="ARBA00006139"/>
    </source>
</evidence>
<organism evidence="12 13">
    <name type="scientific">Nitrospirillum viridazoti CBAmc</name>
    <dbReference type="NCBI Taxonomy" id="1441467"/>
    <lineage>
        <taxon>Bacteria</taxon>
        <taxon>Pseudomonadati</taxon>
        <taxon>Pseudomonadota</taxon>
        <taxon>Alphaproteobacteria</taxon>
        <taxon>Rhodospirillales</taxon>
        <taxon>Azospirillaceae</taxon>
        <taxon>Nitrospirillum</taxon>
        <taxon>Nitrospirillum viridazoti</taxon>
    </lineage>
</organism>
<dbReference type="GO" id="GO:0004190">
    <property type="term" value="F:aspartic-type endopeptidase activity"/>
    <property type="evidence" value="ECO:0007669"/>
    <property type="project" value="UniProtKB-UniRule"/>
</dbReference>
<keyword evidence="6 9" id="KW-0378">Hydrolase</keyword>
<feature type="transmembrane region" description="Helical" evidence="9">
    <location>
        <begin position="97"/>
        <end position="115"/>
    </location>
</feature>
<keyword evidence="3 9" id="KW-0645">Protease</keyword>
<dbReference type="Proteomes" id="UP000197153">
    <property type="component" value="Chromosome 1"/>
</dbReference>
<evidence type="ECO:0000256" key="4">
    <source>
        <dbReference type="ARBA" id="ARBA00022692"/>
    </source>
</evidence>
<comment type="pathway">
    <text evidence="9">Protein modification; lipoprotein biosynthesis (signal peptide cleavage).</text>
</comment>
<dbReference type="PROSITE" id="PS00855">
    <property type="entry name" value="SPASE_II"/>
    <property type="match status" value="1"/>
</dbReference>
<feature type="active site" evidence="9">
    <location>
        <position position="125"/>
    </location>
</feature>
<gene>
    <name evidence="9 12" type="primary">lspA</name>
    <name evidence="12" type="ORF">Y958_03315</name>
</gene>
<name>A0A248JN63_9PROT</name>
<comment type="function">
    <text evidence="9 10">This protein specifically catalyzes the removal of signal peptides from prolipoproteins.</text>
</comment>
<evidence type="ECO:0000256" key="9">
    <source>
        <dbReference type="HAMAP-Rule" id="MF_00161"/>
    </source>
</evidence>
<evidence type="ECO:0000313" key="12">
    <source>
        <dbReference type="EMBL" id="ASG19966.1"/>
    </source>
</evidence>
<comment type="catalytic activity">
    <reaction evidence="9 10">
        <text>Release of signal peptides from bacterial membrane prolipoproteins. Hydrolyzes -Xaa-Yaa-Zaa-|-(S,diacylglyceryl)Cys-, in which Xaa is hydrophobic (preferably Leu), and Yaa (Ala or Ser) and Zaa (Gly or Ala) have small, neutral side chains.</text>
        <dbReference type="EC" id="3.4.23.36"/>
    </reaction>
</comment>
<evidence type="ECO:0000256" key="8">
    <source>
        <dbReference type="ARBA" id="ARBA00023136"/>
    </source>
</evidence>
<evidence type="ECO:0000256" key="10">
    <source>
        <dbReference type="RuleBase" id="RU000594"/>
    </source>
</evidence>
<dbReference type="NCBIfam" id="TIGR00077">
    <property type="entry name" value="lspA"/>
    <property type="match status" value="1"/>
</dbReference>
<evidence type="ECO:0000256" key="7">
    <source>
        <dbReference type="ARBA" id="ARBA00022989"/>
    </source>
</evidence>
<dbReference type="Pfam" id="PF01252">
    <property type="entry name" value="Peptidase_A8"/>
    <property type="match status" value="1"/>
</dbReference>